<keyword evidence="2" id="KW-1185">Reference proteome</keyword>
<accession>A0AAD6Z6X5</accession>
<dbReference type="AlphaFoldDB" id="A0AAD6Z6X5"/>
<reference evidence="1" key="1">
    <citation type="submission" date="2023-03" db="EMBL/GenBank/DDBJ databases">
        <title>Massive genome expansion in bonnet fungi (Mycena s.s.) driven by repeated elements and novel gene families across ecological guilds.</title>
        <authorList>
            <consortium name="Lawrence Berkeley National Laboratory"/>
            <person name="Harder C.B."/>
            <person name="Miyauchi S."/>
            <person name="Viragh M."/>
            <person name="Kuo A."/>
            <person name="Thoen E."/>
            <person name="Andreopoulos B."/>
            <person name="Lu D."/>
            <person name="Skrede I."/>
            <person name="Drula E."/>
            <person name="Henrissat B."/>
            <person name="Morin E."/>
            <person name="Kohler A."/>
            <person name="Barry K."/>
            <person name="LaButti K."/>
            <person name="Morin E."/>
            <person name="Salamov A."/>
            <person name="Lipzen A."/>
            <person name="Mereny Z."/>
            <person name="Hegedus B."/>
            <person name="Baldrian P."/>
            <person name="Stursova M."/>
            <person name="Weitz H."/>
            <person name="Taylor A."/>
            <person name="Grigoriev I.V."/>
            <person name="Nagy L.G."/>
            <person name="Martin F."/>
            <person name="Kauserud H."/>
        </authorList>
    </citation>
    <scope>NUCLEOTIDE SEQUENCE</scope>
    <source>
        <strain evidence="1">CBHHK002</strain>
    </source>
</reference>
<proteinExistence type="predicted"/>
<dbReference type="EMBL" id="JARIHO010000079">
    <property type="protein sequence ID" value="KAJ7310156.1"/>
    <property type="molecule type" value="Genomic_DNA"/>
</dbReference>
<comment type="caution">
    <text evidence="1">The sequence shown here is derived from an EMBL/GenBank/DDBJ whole genome shotgun (WGS) entry which is preliminary data.</text>
</comment>
<protein>
    <submittedName>
        <fullName evidence="1">Uncharacterized protein</fullName>
    </submittedName>
</protein>
<sequence length="56" mass="6702">LVHVPDDILFCGSSWTTRTFFMERYCRLLQASLRSKRFLWANLNNNILHVAYLEQL</sequence>
<organism evidence="1 2">
    <name type="scientific">Mycena albidolilacea</name>
    <dbReference type="NCBI Taxonomy" id="1033008"/>
    <lineage>
        <taxon>Eukaryota</taxon>
        <taxon>Fungi</taxon>
        <taxon>Dikarya</taxon>
        <taxon>Basidiomycota</taxon>
        <taxon>Agaricomycotina</taxon>
        <taxon>Agaricomycetes</taxon>
        <taxon>Agaricomycetidae</taxon>
        <taxon>Agaricales</taxon>
        <taxon>Marasmiineae</taxon>
        <taxon>Mycenaceae</taxon>
        <taxon>Mycena</taxon>
    </lineage>
</organism>
<dbReference type="Proteomes" id="UP001218218">
    <property type="component" value="Unassembled WGS sequence"/>
</dbReference>
<feature type="non-terminal residue" evidence="1">
    <location>
        <position position="56"/>
    </location>
</feature>
<feature type="non-terminal residue" evidence="1">
    <location>
        <position position="1"/>
    </location>
</feature>
<evidence type="ECO:0000313" key="2">
    <source>
        <dbReference type="Proteomes" id="UP001218218"/>
    </source>
</evidence>
<name>A0AAD6Z6X5_9AGAR</name>
<evidence type="ECO:0000313" key="1">
    <source>
        <dbReference type="EMBL" id="KAJ7310156.1"/>
    </source>
</evidence>
<gene>
    <name evidence="1" type="ORF">DFH08DRAFT_635407</name>
</gene>